<evidence type="ECO:0000256" key="1">
    <source>
        <dbReference type="SAM" id="MobiDB-lite"/>
    </source>
</evidence>
<protein>
    <submittedName>
        <fullName evidence="2">Uncharacterized protein</fullName>
    </submittedName>
</protein>
<accession>A0ABD0QM05</accession>
<evidence type="ECO:0000313" key="2">
    <source>
        <dbReference type="EMBL" id="KAL0186775.1"/>
    </source>
</evidence>
<feature type="region of interest" description="Disordered" evidence="1">
    <location>
        <begin position="82"/>
        <end position="102"/>
    </location>
</feature>
<dbReference type="Proteomes" id="UP001529510">
    <property type="component" value="Unassembled WGS sequence"/>
</dbReference>
<dbReference type="EMBL" id="JAMKFB020000008">
    <property type="protein sequence ID" value="KAL0186775.1"/>
    <property type="molecule type" value="Genomic_DNA"/>
</dbReference>
<gene>
    <name evidence="2" type="ORF">M9458_018445</name>
</gene>
<name>A0ABD0QM05_CIRMR</name>
<sequence length="115" mass="11751">KKAVEERFASSGKGTSGVCAVPAPVPARVPVAKTSKCPVAVPIPLAVIAPIDVPAEVLSAKPVALEVPVTDAIKDDVVKAAEDLGQTPVEPPAKEPDVTEEGESIAIPVSEVMCY</sequence>
<reference evidence="2 3" key="1">
    <citation type="submission" date="2024-05" db="EMBL/GenBank/DDBJ databases">
        <title>Genome sequencing and assembly of Indian major carp, Cirrhinus mrigala (Hamilton, 1822).</title>
        <authorList>
            <person name="Mohindra V."/>
            <person name="Chowdhury L.M."/>
            <person name="Lal K."/>
            <person name="Jena J.K."/>
        </authorList>
    </citation>
    <scope>NUCLEOTIDE SEQUENCE [LARGE SCALE GENOMIC DNA]</scope>
    <source>
        <strain evidence="2">CM1030</strain>
        <tissue evidence="2">Blood</tissue>
    </source>
</reference>
<keyword evidence="3" id="KW-1185">Reference proteome</keyword>
<comment type="caution">
    <text evidence="2">The sequence shown here is derived from an EMBL/GenBank/DDBJ whole genome shotgun (WGS) entry which is preliminary data.</text>
</comment>
<proteinExistence type="predicted"/>
<organism evidence="2 3">
    <name type="scientific">Cirrhinus mrigala</name>
    <name type="common">Mrigala</name>
    <dbReference type="NCBI Taxonomy" id="683832"/>
    <lineage>
        <taxon>Eukaryota</taxon>
        <taxon>Metazoa</taxon>
        <taxon>Chordata</taxon>
        <taxon>Craniata</taxon>
        <taxon>Vertebrata</taxon>
        <taxon>Euteleostomi</taxon>
        <taxon>Actinopterygii</taxon>
        <taxon>Neopterygii</taxon>
        <taxon>Teleostei</taxon>
        <taxon>Ostariophysi</taxon>
        <taxon>Cypriniformes</taxon>
        <taxon>Cyprinidae</taxon>
        <taxon>Labeoninae</taxon>
        <taxon>Labeonini</taxon>
        <taxon>Cirrhinus</taxon>
    </lineage>
</organism>
<evidence type="ECO:0000313" key="3">
    <source>
        <dbReference type="Proteomes" id="UP001529510"/>
    </source>
</evidence>
<feature type="non-terminal residue" evidence="2">
    <location>
        <position position="1"/>
    </location>
</feature>
<dbReference type="AlphaFoldDB" id="A0ABD0QM05"/>